<evidence type="ECO:0000313" key="3">
    <source>
        <dbReference type="EMBL" id="KAE9242276.1"/>
    </source>
</evidence>
<dbReference type="EMBL" id="QXFX01001418">
    <property type="protein sequence ID" value="KAE9090625.1"/>
    <property type="molecule type" value="Genomic_DNA"/>
</dbReference>
<dbReference type="Proteomes" id="UP000476176">
    <property type="component" value="Unassembled WGS sequence"/>
</dbReference>
<evidence type="ECO:0000313" key="1">
    <source>
        <dbReference type="EMBL" id="KAE8989126.1"/>
    </source>
</evidence>
<organism evidence="1 5">
    <name type="scientific">Phytophthora fragariae</name>
    <dbReference type="NCBI Taxonomy" id="53985"/>
    <lineage>
        <taxon>Eukaryota</taxon>
        <taxon>Sar</taxon>
        <taxon>Stramenopiles</taxon>
        <taxon>Oomycota</taxon>
        <taxon>Peronosporomycetes</taxon>
        <taxon>Peronosporales</taxon>
        <taxon>Peronosporaceae</taxon>
        <taxon>Phytophthora</taxon>
    </lineage>
</organism>
<dbReference type="EMBL" id="QXGC01000272">
    <property type="protein sequence ID" value="KAE9242276.1"/>
    <property type="molecule type" value="Genomic_DNA"/>
</dbReference>
<dbReference type="Proteomes" id="UP000488956">
    <property type="component" value="Unassembled WGS sequence"/>
</dbReference>
<accession>A0A6A3J1P0</accession>
<protein>
    <submittedName>
        <fullName evidence="1">Uncharacterized protein</fullName>
    </submittedName>
</protein>
<reference evidence="5 6" key="1">
    <citation type="submission" date="2018-09" db="EMBL/GenBank/DDBJ databases">
        <title>Genomic investigation of the strawberry pathogen Phytophthora fragariae indicates pathogenicity is determined by transcriptional variation in three key races.</title>
        <authorList>
            <person name="Adams T.M."/>
            <person name="Armitage A.D."/>
            <person name="Sobczyk M.K."/>
            <person name="Bates H.J."/>
            <person name="Dunwell J.M."/>
            <person name="Nellist C.F."/>
            <person name="Harrison R.J."/>
        </authorList>
    </citation>
    <scope>NUCLEOTIDE SEQUENCE [LARGE SCALE GENOMIC DNA]</scope>
    <source>
        <strain evidence="3 6">BC-23</strain>
        <strain evidence="4 7">NOV-77</strain>
        <strain evidence="2 8">ONT-3</strain>
        <strain evidence="1 5">SCRP245</strain>
    </source>
</reference>
<comment type="caution">
    <text evidence="1">The sequence shown here is derived from an EMBL/GenBank/DDBJ whole genome shotgun (WGS) entry which is preliminary data.</text>
</comment>
<proteinExistence type="predicted"/>
<evidence type="ECO:0000313" key="6">
    <source>
        <dbReference type="Proteomes" id="UP000476176"/>
    </source>
</evidence>
<evidence type="ECO:0000313" key="5">
    <source>
        <dbReference type="Proteomes" id="UP000460718"/>
    </source>
</evidence>
<evidence type="ECO:0000313" key="2">
    <source>
        <dbReference type="EMBL" id="KAE9090625.1"/>
    </source>
</evidence>
<gene>
    <name evidence="3" type="ORF">PF004_g6682</name>
    <name evidence="4" type="ORF">PF008_g11758</name>
    <name evidence="2" type="ORF">PF010_g18517</name>
    <name evidence="1" type="ORF">PF011_g18899</name>
</gene>
<dbReference type="Proteomes" id="UP000486351">
    <property type="component" value="Unassembled WGS sequence"/>
</dbReference>
<evidence type="ECO:0000313" key="4">
    <source>
        <dbReference type="EMBL" id="KAE9339041.1"/>
    </source>
</evidence>
<dbReference type="EMBL" id="QXFY01000640">
    <property type="protein sequence ID" value="KAE9339041.1"/>
    <property type="molecule type" value="Genomic_DNA"/>
</dbReference>
<dbReference type="EMBL" id="QXFW01001550">
    <property type="protein sequence ID" value="KAE8989126.1"/>
    <property type="molecule type" value="Genomic_DNA"/>
</dbReference>
<evidence type="ECO:0000313" key="7">
    <source>
        <dbReference type="Proteomes" id="UP000486351"/>
    </source>
</evidence>
<dbReference type="Proteomes" id="UP000460718">
    <property type="component" value="Unassembled WGS sequence"/>
</dbReference>
<dbReference type="AlphaFoldDB" id="A0A6A3J1P0"/>
<sequence length="46" mass="5069">MLLNSIVFVYLFDEPNICAPGEDVTEYAALDSDGESEDISVIDDDE</sequence>
<name>A0A6A3J1P0_9STRA</name>
<evidence type="ECO:0000313" key="8">
    <source>
        <dbReference type="Proteomes" id="UP000488956"/>
    </source>
</evidence>